<evidence type="ECO:0000313" key="3">
    <source>
        <dbReference type="EMBL" id="ADG93174.1"/>
    </source>
</evidence>
<dbReference type="STRING" id="572480.Arnit_1518"/>
<dbReference type="NCBIfam" id="TIGR01901">
    <property type="entry name" value="adhes_NPXG"/>
    <property type="match status" value="1"/>
</dbReference>
<dbReference type="RefSeq" id="WP_013135319.1">
    <property type="nucleotide sequence ID" value="NC_014166.1"/>
</dbReference>
<dbReference type="KEGG" id="ant:Arnit_1518"/>
<dbReference type="Gene3D" id="2.160.20.10">
    <property type="entry name" value="Single-stranded right-handed beta-helix, Pectin lyase-like"/>
    <property type="match status" value="1"/>
</dbReference>
<dbReference type="InterPro" id="IPR012334">
    <property type="entry name" value="Pectin_lyas_fold"/>
</dbReference>
<dbReference type="InterPro" id="IPR008638">
    <property type="entry name" value="FhaB/CdiA-like_TPS"/>
</dbReference>
<dbReference type="SMART" id="SM00912">
    <property type="entry name" value="Haemagg_act"/>
    <property type="match status" value="1"/>
</dbReference>
<dbReference type="InterPro" id="IPR011050">
    <property type="entry name" value="Pectin_lyase_fold/virulence"/>
</dbReference>
<evidence type="ECO:0000313" key="4">
    <source>
        <dbReference type="Proteomes" id="UP000000939"/>
    </source>
</evidence>
<feature type="signal peptide" evidence="1">
    <location>
        <begin position="1"/>
        <end position="24"/>
    </location>
</feature>
<protein>
    <submittedName>
        <fullName evidence="3">Filamentous hemagglutinin family outer membrane protein</fullName>
    </submittedName>
</protein>
<proteinExistence type="predicted"/>
<dbReference type="InterPro" id="IPR006915">
    <property type="entry name" value="DUF637_hemagglutn_put"/>
</dbReference>
<accession>D5V607</accession>
<sequence length="1960" mass="212039" precursor="true">MKMLKQSLSIVVSFSLIFNQFLYAADLPIEVDKNAAAKHQASLDKAPNGVQIVNIVNPNSNGMSHNKFKEYNVNPSGLILNNSKKVVNTKLGGYISYNPNLTNNAKMILNEVTGTNKSLLRGYSEVAGAKADVIVANPNGITVNGGGFINTNKATLTTGRPYFLNGFVNGFDINSGNILIEGDGFNTTNIDKVELYSKALQINAKFYANNLKAVTGNNKIDLAGNVTSNGTVESGVSIDSSLLGGIYANRIELVSTNKGVGVNLPPEVYAQDSLSLTSDGLISLKIVNANNNIDITSNSSSIETNKLFADSIKLDSKESIVNNDMIVSTSKLDIKSKNLINKNLIITGVDKDLNYINDKKANLLIDSTNITNTDASIISQGNIDITSGIFTSDNGNVNTTNGNIKFKTNSLLVENSKITSSNDLTIDVMNDLILDSTNTIEALNDLTLNVSSMTNNTILKANNNLNMTATNIFTNNATGELRAKNIDLTIDELINKGLISSLQNMTLKTTSLTNTGGISSLNNDNNGSELSIYSDNLTNYNTIFSNDNINLYIKNDLTNKTDSAQASVDYARIMANNYLNIQGNDSKTLRTQNITNDKAIISTLKNDINIYSDNFTNIGTIPELEDLGTTVESTGGSDMMAGKTTCYNGNSHCESATTSWWMRVVGFRGVETSVWNNFMNKYPVLKTLSDGRGGTWANMYNDGGHESEETWTIALVEKTGQKLKENQDLVKGQVISANNLNIDSTNITNEYSLLKANNNITLDGTNLYNIGAKLIEKQLFKLRYYKCGGDRCSGQESLMSIQTHTESVVTGTVPSVISAGNDVTGNLSSLLNESIKDTTTTVSFSDIDTKLVEKKDEAKKQEYTLPTNDYGLFITTQKTATQKYLIESNPLYASYNNFIGSDYMLGKLNYKPENTIRRLGDARYENQLVREAILKKTGVSRGINIDDNSEYLRLMNNAITLSSQLNLEVGTGPTKEQLANLKEDIVWLEERIVNNEPVLVPIVYLASDYNQAAGIQAGGEIKLNIKDKVVNSGDMKSKGNLTITSKSITNDSGDIKSDALVNLTSQNDLVNKNGASIVGDSVKLVSTEGSVINDRFYKKVNEGSSNDRFTYTLVGKRSNIESKTGDVNIEAKKDIKNLASNIKSGKSVYLKSTDGNIDLKTKEIEESYNFVRSSDKYSKGKKIRHEQSGIVAGENIVIDSGKQANIEAANLNANNQISINAKDDVNVTAVNDLDYTNVKNKIKKSWGRSISSQDMKYKEKVVSSNINAKDISIKSDKDINLEAVNINAKENKIADAGGTLNIYAKEYKEGELHQSSKSSFGGLIKSEYKYEKNNLKIKASEITAKNMILDAKQINIQASKIKADEANITTNILNLISSKESLYENEFSNKGGILTATIENKGKIKETIVPATIEVNNKLIFNQKDLTDQLSSDNLIKTLSSQGNLTAEQINLVKQVVNDKQWHTKTTTLSGVGSLIIQAIVTYFTAGAGTGLSASITKGISNVALKAATQAAIKAVVAQATTQLVSGAITGNGLKLDLKAITKGAITAGVLSYANGLVDSSMGLQNVKVADMSTAQQFEKGVANTVVKSGVNSALYGTDFKDGLKTGLVTDISNVGFKLVGDTSMQQYLGKDNQLFKDGGLGKVALHSLVGGATAALQGKDVTAGMASAGVNELASPLLEGMNNSTQQIISGVIGGLTAGLVGGESQISTGQTIAQSGTEYNRQLHQDEIKFIKGTISKFKSINKDKTLIGREIDYSDSKAQRLLMTAAKYMVDETSQNQFNDNTKYVNQNEFSKAELQTAINYLKSSSNGLAFVDTYKESMLGQKFFTSTPEQFKDSSWTPDNITGLGDQGIGPFVPVGRVGQTLGTGIKEISPSVFKSGKILVGKTGQVYDDIGRKVYIKQQEIPVVKHFGADEINDIFNESMPATTKIGQLYGTGVGIGSKLYQMYINSQNGNNPNE</sequence>
<dbReference type="SUPFAM" id="SSF51126">
    <property type="entry name" value="Pectin lyase-like"/>
    <property type="match status" value="1"/>
</dbReference>
<dbReference type="EMBL" id="CP001999">
    <property type="protein sequence ID" value="ADG93174.1"/>
    <property type="molecule type" value="Genomic_DNA"/>
</dbReference>
<dbReference type="Pfam" id="PF05860">
    <property type="entry name" value="TPS"/>
    <property type="match status" value="1"/>
</dbReference>
<keyword evidence="4" id="KW-1185">Reference proteome</keyword>
<dbReference type="Proteomes" id="UP000000939">
    <property type="component" value="Chromosome"/>
</dbReference>
<evidence type="ECO:0000256" key="1">
    <source>
        <dbReference type="SAM" id="SignalP"/>
    </source>
</evidence>
<organism evidence="3 4">
    <name type="scientific">Arcobacter nitrofigilis (strain ATCC 33309 / DSM 7299 / CCUG 15893 / LMG 7604 / NCTC 12251 / CI)</name>
    <name type="common">Campylobacter nitrofigilis</name>
    <dbReference type="NCBI Taxonomy" id="572480"/>
    <lineage>
        <taxon>Bacteria</taxon>
        <taxon>Pseudomonadati</taxon>
        <taxon>Campylobacterota</taxon>
        <taxon>Epsilonproteobacteria</taxon>
        <taxon>Campylobacterales</taxon>
        <taxon>Arcobacteraceae</taxon>
        <taxon>Arcobacter</taxon>
    </lineage>
</organism>
<dbReference type="Pfam" id="PF04830">
    <property type="entry name" value="DUF637"/>
    <property type="match status" value="1"/>
</dbReference>
<dbReference type="OrthoDB" id="5666689at2"/>
<name>D5V607_ARCNC</name>
<dbReference type="HOGENOM" id="CLU_234619_0_0_7"/>
<evidence type="ECO:0000259" key="2">
    <source>
        <dbReference type="SMART" id="SM00912"/>
    </source>
</evidence>
<keyword evidence="1" id="KW-0732">Signal</keyword>
<feature type="domain" description="Filamentous haemagglutinin FhaB/tRNA nuclease CdiA-like TPS" evidence="2">
    <location>
        <begin position="47"/>
        <end position="166"/>
    </location>
</feature>
<dbReference type="eggNOG" id="COG3210">
    <property type="taxonomic scope" value="Bacteria"/>
</dbReference>
<feature type="chain" id="PRO_5003078047" evidence="1">
    <location>
        <begin position="25"/>
        <end position="1960"/>
    </location>
</feature>
<reference evidence="3 4" key="1">
    <citation type="journal article" date="2010" name="Stand. Genomic Sci.">
        <title>Complete genome sequence of Arcobacter nitrofigilis type strain (CI).</title>
        <authorList>
            <person name="Pati A."/>
            <person name="Gronow S."/>
            <person name="Lapidus A."/>
            <person name="Copeland A."/>
            <person name="Glavina Del Rio T."/>
            <person name="Nolan M."/>
            <person name="Lucas S."/>
            <person name="Tice H."/>
            <person name="Cheng J.F."/>
            <person name="Han C."/>
            <person name="Chertkov O."/>
            <person name="Bruce D."/>
            <person name="Tapia R."/>
            <person name="Goodwin L."/>
            <person name="Pitluck S."/>
            <person name="Liolios K."/>
            <person name="Ivanova N."/>
            <person name="Mavromatis K."/>
            <person name="Chen A."/>
            <person name="Palaniappan K."/>
            <person name="Land M."/>
            <person name="Hauser L."/>
            <person name="Chang Y.J."/>
            <person name="Jeffries C.D."/>
            <person name="Detter J.C."/>
            <person name="Rohde M."/>
            <person name="Goker M."/>
            <person name="Bristow J."/>
            <person name="Eisen J.A."/>
            <person name="Markowitz V."/>
            <person name="Hugenholtz P."/>
            <person name="Klenk H.P."/>
            <person name="Kyrpides N.C."/>
        </authorList>
    </citation>
    <scope>NUCLEOTIDE SEQUENCE [LARGE SCALE GENOMIC DNA]</scope>
    <source>
        <strain evidence="4">ATCC 33309 / DSM 7299 / CCUG 15893 / LMG 7604 / NCTC 12251 / CI</strain>
    </source>
</reference>
<gene>
    <name evidence="3" type="ordered locus">Arnit_1518</name>
</gene>